<dbReference type="Gene3D" id="1.20.1530.20">
    <property type="match status" value="1"/>
</dbReference>
<gene>
    <name evidence="9" type="ORF">GCM10007100_17550</name>
</gene>
<dbReference type="GO" id="GO:0055085">
    <property type="term" value="P:transmembrane transport"/>
    <property type="evidence" value="ECO:0007669"/>
    <property type="project" value="InterPro"/>
</dbReference>
<evidence type="ECO:0000313" key="10">
    <source>
        <dbReference type="Proteomes" id="UP000644507"/>
    </source>
</evidence>
<evidence type="ECO:0000256" key="4">
    <source>
        <dbReference type="ARBA" id="ARBA00022475"/>
    </source>
</evidence>
<dbReference type="RefSeq" id="WP_189569558.1">
    <property type="nucleotide sequence ID" value="NZ_BMXI01000006.1"/>
</dbReference>
<evidence type="ECO:0000313" key="9">
    <source>
        <dbReference type="EMBL" id="GHC51781.1"/>
    </source>
</evidence>
<organism evidence="9 10">
    <name type="scientific">Roseibacillus persicicus</name>
    <dbReference type="NCBI Taxonomy" id="454148"/>
    <lineage>
        <taxon>Bacteria</taxon>
        <taxon>Pseudomonadati</taxon>
        <taxon>Verrucomicrobiota</taxon>
        <taxon>Verrucomicrobiia</taxon>
        <taxon>Verrucomicrobiales</taxon>
        <taxon>Verrucomicrobiaceae</taxon>
        <taxon>Roseibacillus</taxon>
    </lineage>
</organism>
<evidence type="ECO:0000256" key="6">
    <source>
        <dbReference type="ARBA" id="ARBA00022989"/>
    </source>
</evidence>
<comment type="caution">
    <text evidence="9">The sequence shown here is derived from an EMBL/GenBank/DDBJ whole genome shotgun (WGS) entry which is preliminary data.</text>
</comment>
<reference evidence="9" key="2">
    <citation type="submission" date="2020-09" db="EMBL/GenBank/DDBJ databases">
        <authorList>
            <person name="Sun Q."/>
            <person name="Kim S."/>
        </authorList>
    </citation>
    <scope>NUCLEOTIDE SEQUENCE</scope>
    <source>
        <strain evidence="9">KCTC 12988</strain>
    </source>
</reference>
<dbReference type="Pfam" id="PF03547">
    <property type="entry name" value="Mem_trans"/>
    <property type="match status" value="2"/>
</dbReference>
<keyword evidence="3" id="KW-0813">Transport</keyword>
<keyword evidence="10" id="KW-1185">Reference proteome</keyword>
<dbReference type="Proteomes" id="UP000644507">
    <property type="component" value="Unassembled WGS sequence"/>
</dbReference>
<dbReference type="InterPro" id="IPR004776">
    <property type="entry name" value="Mem_transp_PIN-like"/>
</dbReference>
<name>A0A918TKH2_9BACT</name>
<feature type="transmembrane region" description="Helical" evidence="8">
    <location>
        <begin position="298"/>
        <end position="321"/>
    </location>
</feature>
<dbReference type="InterPro" id="IPR038770">
    <property type="entry name" value="Na+/solute_symporter_sf"/>
</dbReference>
<dbReference type="PANTHER" id="PTHR36838">
    <property type="entry name" value="AUXIN EFFLUX CARRIER FAMILY PROTEIN"/>
    <property type="match status" value="1"/>
</dbReference>
<comment type="similarity">
    <text evidence="2">Belongs to the auxin efflux carrier (TC 2.A.69) family.</text>
</comment>
<feature type="transmembrane region" description="Helical" evidence="8">
    <location>
        <begin position="168"/>
        <end position="186"/>
    </location>
</feature>
<feature type="transmembrane region" description="Helical" evidence="8">
    <location>
        <begin position="105"/>
        <end position="127"/>
    </location>
</feature>
<accession>A0A918TKH2</accession>
<feature type="transmembrane region" description="Helical" evidence="8">
    <location>
        <begin position="62"/>
        <end position="84"/>
    </location>
</feature>
<feature type="transmembrane region" description="Helical" evidence="8">
    <location>
        <begin position="206"/>
        <end position="226"/>
    </location>
</feature>
<evidence type="ECO:0000256" key="2">
    <source>
        <dbReference type="ARBA" id="ARBA00010145"/>
    </source>
</evidence>
<feature type="transmembrane region" description="Helical" evidence="8">
    <location>
        <begin position="6"/>
        <end position="25"/>
    </location>
</feature>
<evidence type="ECO:0000256" key="5">
    <source>
        <dbReference type="ARBA" id="ARBA00022692"/>
    </source>
</evidence>
<feature type="transmembrane region" description="Helical" evidence="8">
    <location>
        <begin position="238"/>
        <end position="261"/>
    </location>
</feature>
<evidence type="ECO:0000256" key="3">
    <source>
        <dbReference type="ARBA" id="ARBA00022448"/>
    </source>
</evidence>
<keyword evidence="6 8" id="KW-1133">Transmembrane helix</keyword>
<keyword evidence="5 8" id="KW-0812">Transmembrane</keyword>
<reference evidence="9" key="1">
    <citation type="journal article" date="2014" name="Int. J. Syst. Evol. Microbiol.">
        <title>Complete genome sequence of Corynebacterium casei LMG S-19264T (=DSM 44701T), isolated from a smear-ripened cheese.</title>
        <authorList>
            <consortium name="US DOE Joint Genome Institute (JGI-PGF)"/>
            <person name="Walter F."/>
            <person name="Albersmeier A."/>
            <person name="Kalinowski J."/>
            <person name="Ruckert C."/>
        </authorList>
    </citation>
    <scope>NUCLEOTIDE SEQUENCE</scope>
    <source>
        <strain evidence="9">KCTC 12988</strain>
    </source>
</reference>
<protein>
    <submittedName>
        <fullName evidence="9">Malate permease</fullName>
    </submittedName>
</protein>
<comment type="subcellular location">
    <subcellularLocation>
        <location evidence="1">Cell membrane</location>
        <topology evidence="1">Multi-pass membrane protein</topology>
    </subcellularLocation>
</comment>
<sequence length="324" mass="34249">MISFATVLEAVIPVYLLVGAGVALRRTKVLTPEVDGALLRLVIHFLYPCLILDKVLGNDLVLIPSVVASGIGAGFGIVMLGYAVSWLASRLLGMKKGTGSRSFTVAGGVQNFGYVAIPVLLALFVTSKSDDKVLGILFVHSLGVEIAIWIVGVMILTGRLIQSPKALLNGPIVAVVLGLVGSYSGAWRLLDPEHGPLIGMTIRQGMSWLGACAFPMALLLIGATVDDLLGKEKIDWKVATGGVLVRNVVMAFFILCLAKWLPVIPELKQVLVVQAAMPAAVTPIILTRIYGGQPQVAVQVVIATSILSLLTIPFVVAWGVAWAL</sequence>
<feature type="transmembrane region" description="Helical" evidence="8">
    <location>
        <begin position="37"/>
        <end position="56"/>
    </location>
</feature>
<evidence type="ECO:0000256" key="7">
    <source>
        <dbReference type="ARBA" id="ARBA00023136"/>
    </source>
</evidence>
<evidence type="ECO:0000256" key="1">
    <source>
        <dbReference type="ARBA" id="ARBA00004651"/>
    </source>
</evidence>
<dbReference type="GO" id="GO:0005886">
    <property type="term" value="C:plasma membrane"/>
    <property type="evidence" value="ECO:0007669"/>
    <property type="project" value="UniProtKB-SubCell"/>
</dbReference>
<keyword evidence="7 8" id="KW-0472">Membrane</keyword>
<feature type="transmembrane region" description="Helical" evidence="8">
    <location>
        <begin position="133"/>
        <end position="156"/>
    </location>
</feature>
<dbReference type="PANTHER" id="PTHR36838:SF3">
    <property type="entry name" value="TRANSPORTER AUXIN EFFLUX CARRIER EC FAMILY"/>
    <property type="match status" value="1"/>
</dbReference>
<keyword evidence="4" id="KW-1003">Cell membrane</keyword>
<dbReference type="AlphaFoldDB" id="A0A918TKH2"/>
<evidence type="ECO:0000256" key="8">
    <source>
        <dbReference type="SAM" id="Phobius"/>
    </source>
</evidence>
<feature type="transmembrane region" description="Helical" evidence="8">
    <location>
        <begin position="267"/>
        <end position="286"/>
    </location>
</feature>
<dbReference type="EMBL" id="BMXI01000006">
    <property type="protein sequence ID" value="GHC51781.1"/>
    <property type="molecule type" value="Genomic_DNA"/>
</dbReference>
<proteinExistence type="inferred from homology"/>